<dbReference type="EMBL" id="VNHT01000015">
    <property type="protein sequence ID" value="TYP90072.1"/>
    <property type="molecule type" value="Genomic_DNA"/>
</dbReference>
<dbReference type="RefSeq" id="WP_046850385.1">
    <property type="nucleotide sequence ID" value="NZ_CP011451.1"/>
</dbReference>
<reference evidence="2 4" key="3">
    <citation type="submission" date="2019-07" db="EMBL/GenBank/DDBJ databases">
        <title>Active sludge and wastewater microbial communities from Klosterneuburg, Austria.</title>
        <authorList>
            <person name="Wagner M."/>
        </authorList>
    </citation>
    <scope>NUCLEOTIDE SEQUENCE [LARGE SCALE GENOMIC DNA]</scope>
    <source>
        <strain evidence="2 4">Nm2</strain>
    </source>
</reference>
<dbReference type="Proteomes" id="UP000034156">
    <property type="component" value="Chromosome"/>
</dbReference>
<reference evidence="3" key="1">
    <citation type="submission" date="2015-05" db="EMBL/GenBank/DDBJ databases">
        <title>Draft genome of Nitrosomonas communis strain Nm2.</title>
        <authorList>
            <person name="Kozlowski J.A."/>
            <person name="Kits K.D."/>
            <person name="Stein L.Y."/>
        </authorList>
    </citation>
    <scope>NUCLEOTIDE SEQUENCE [LARGE SCALE GENOMIC DNA]</scope>
    <source>
        <strain evidence="3">Nm2</strain>
    </source>
</reference>
<protein>
    <submittedName>
        <fullName evidence="1">Uncharacterized protein</fullName>
    </submittedName>
</protein>
<proteinExistence type="predicted"/>
<name>A0A0F7KHK8_9PROT</name>
<evidence type="ECO:0000313" key="2">
    <source>
        <dbReference type="EMBL" id="TYP90072.1"/>
    </source>
</evidence>
<evidence type="ECO:0000313" key="4">
    <source>
        <dbReference type="Proteomes" id="UP000324176"/>
    </source>
</evidence>
<dbReference type="KEGG" id="nco:AAW31_11895"/>
<keyword evidence="3" id="KW-1185">Reference proteome</keyword>
<dbReference type="PATRIC" id="fig|44574.3.peg.2895"/>
<evidence type="ECO:0000313" key="3">
    <source>
        <dbReference type="Proteomes" id="UP000034156"/>
    </source>
</evidence>
<evidence type="ECO:0000313" key="1">
    <source>
        <dbReference type="EMBL" id="AKH38337.1"/>
    </source>
</evidence>
<dbReference type="Proteomes" id="UP000324176">
    <property type="component" value="Unassembled WGS sequence"/>
</dbReference>
<dbReference type="AlphaFoldDB" id="A0A0F7KHK8"/>
<sequence>MDHLEFWKEFINKLGLLEDWVVFENGTLVTPYLGFNASQVLEMLDHALHVDFREKMNFAMYIYPRGYANYWTTSFQSSYGTIWTYCKKEDFPAYTSPDEVMHCAIYLGIKQRNLDAKSRVVLFDSNKDTVE</sequence>
<reference evidence="1 3" key="2">
    <citation type="journal article" date="2016" name="Genome Announc.">
        <title>Genome Sequence of Nitrosomonas communis Strain Nm2, a Mesophilic Ammonia-Oxidizing Bacterium Isolated from Mediterranean Soil.</title>
        <authorList>
            <person name="Kozlowski J.A."/>
            <person name="Kits K.D."/>
            <person name="Stein L.Y."/>
        </authorList>
    </citation>
    <scope>NUCLEOTIDE SEQUENCE [LARGE SCALE GENOMIC DNA]</scope>
    <source>
        <strain evidence="1 3">Nm2</strain>
    </source>
</reference>
<accession>A0A0F7KHK8</accession>
<dbReference type="EMBL" id="CP011451">
    <property type="protein sequence ID" value="AKH38337.1"/>
    <property type="molecule type" value="Genomic_DNA"/>
</dbReference>
<gene>
    <name evidence="1" type="ORF">AAW31_11895</name>
    <name evidence="2" type="ORF">BCL69_10159</name>
</gene>
<organism evidence="1 3">
    <name type="scientific">Nitrosomonas communis</name>
    <dbReference type="NCBI Taxonomy" id="44574"/>
    <lineage>
        <taxon>Bacteria</taxon>
        <taxon>Pseudomonadati</taxon>
        <taxon>Pseudomonadota</taxon>
        <taxon>Betaproteobacteria</taxon>
        <taxon>Nitrosomonadales</taxon>
        <taxon>Nitrosomonadaceae</taxon>
        <taxon>Nitrosomonas</taxon>
    </lineage>
</organism>